<dbReference type="SMART" id="SM00753">
    <property type="entry name" value="PAM"/>
    <property type="match status" value="1"/>
</dbReference>
<evidence type="ECO:0000313" key="5">
    <source>
        <dbReference type="Proteomes" id="UP000723463"/>
    </source>
</evidence>
<dbReference type="PANTHER" id="PTHR12732:SF0">
    <property type="entry name" value="PCI DOMAIN-CONTAINING PROTEIN 2"/>
    <property type="match status" value="1"/>
</dbReference>
<evidence type="ECO:0000313" key="4">
    <source>
        <dbReference type="EMBL" id="KAF9540423.1"/>
    </source>
</evidence>
<dbReference type="GO" id="GO:0006368">
    <property type="term" value="P:transcription elongation by RNA polymerase II"/>
    <property type="evidence" value="ECO:0007669"/>
    <property type="project" value="TreeGrafter"/>
</dbReference>
<feature type="domain" description="PCI" evidence="3">
    <location>
        <begin position="208"/>
        <end position="391"/>
    </location>
</feature>
<dbReference type="GO" id="GO:0003723">
    <property type="term" value="F:RNA binding"/>
    <property type="evidence" value="ECO:0007669"/>
    <property type="project" value="InterPro"/>
</dbReference>
<gene>
    <name evidence="4" type="primary">CSN12</name>
    <name evidence="4" type="ORF">EC957_004317</name>
</gene>
<evidence type="ECO:0000256" key="1">
    <source>
        <dbReference type="ARBA" id="ARBA00025771"/>
    </source>
</evidence>
<dbReference type="InterPro" id="IPR045114">
    <property type="entry name" value="Csn12-like"/>
</dbReference>
<keyword evidence="5" id="KW-1185">Reference proteome</keyword>
<reference evidence="4" key="1">
    <citation type="journal article" date="2020" name="Fungal Divers.">
        <title>Resolving the Mortierellaceae phylogeny through synthesis of multi-gene phylogenetics and phylogenomics.</title>
        <authorList>
            <person name="Vandepol N."/>
            <person name="Liber J."/>
            <person name="Desiro A."/>
            <person name="Na H."/>
            <person name="Kennedy M."/>
            <person name="Barry K."/>
            <person name="Grigoriev I.V."/>
            <person name="Miller A.N."/>
            <person name="O'Donnell K."/>
            <person name="Stajich J.E."/>
            <person name="Bonito G."/>
        </authorList>
    </citation>
    <scope>NUCLEOTIDE SEQUENCE</scope>
    <source>
        <strain evidence="4">NRRL 2591</strain>
    </source>
</reference>
<dbReference type="FunFam" id="1.10.10.10:FF:000146">
    <property type="entry name" value="PCI domain-containing protein 2 homolog"/>
    <property type="match status" value="1"/>
</dbReference>
<proteinExistence type="inferred from homology"/>
<comment type="caution">
    <text evidence="4">The sequence shown here is derived from an EMBL/GenBank/DDBJ whole genome shotgun (WGS) entry which is preliminary data.</text>
</comment>
<dbReference type="Pfam" id="PF01399">
    <property type="entry name" value="PCI"/>
    <property type="match status" value="1"/>
</dbReference>
<dbReference type="InterPro" id="IPR036388">
    <property type="entry name" value="WH-like_DNA-bd_sf"/>
</dbReference>
<dbReference type="GO" id="GO:0016973">
    <property type="term" value="P:poly(A)+ mRNA export from nucleus"/>
    <property type="evidence" value="ECO:0007669"/>
    <property type="project" value="TreeGrafter"/>
</dbReference>
<comment type="similarity">
    <text evidence="1">Belongs to the CSN12 family.</text>
</comment>
<dbReference type="Gene3D" id="1.10.10.10">
    <property type="entry name" value="Winged helix-like DNA-binding domain superfamily/Winged helix DNA-binding domain"/>
    <property type="match status" value="1"/>
</dbReference>
<protein>
    <recommendedName>
        <fullName evidence="2">Protein CSN12 homolog</fullName>
    </recommendedName>
</protein>
<dbReference type="GO" id="GO:0070390">
    <property type="term" value="C:transcription export complex 2"/>
    <property type="evidence" value="ECO:0007669"/>
    <property type="project" value="TreeGrafter"/>
</dbReference>
<evidence type="ECO:0000259" key="3">
    <source>
        <dbReference type="PROSITE" id="PS50250"/>
    </source>
</evidence>
<dbReference type="EMBL" id="JAAAXW010000201">
    <property type="protein sequence ID" value="KAF9540423.1"/>
    <property type="molecule type" value="Genomic_DNA"/>
</dbReference>
<dbReference type="GO" id="GO:0000973">
    <property type="term" value="P:post-transcriptional tethering of RNA polymerase II gene DNA at nuclear periphery"/>
    <property type="evidence" value="ECO:0007669"/>
    <property type="project" value="TreeGrafter"/>
</dbReference>
<evidence type="ECO:0000256" key="2">
    <source>
        <dbReference type="ARBA" id="ARBA00073854"/>
    </source>
</evidence>
<organism evidence="4 5">
    <name type="scientific">Mortierella hygrophila</name>
    <dbReference type="NCBI Taxonomy" id="979708"/>
    <lineage>
        <taxon>Eukaryota</taxon>
        <taxon>Fungi</taxon>
        <taxon>Fungi incertae sedis</taxon>
        <taxon>Mucoromycota</taxon>
        <taxon>Mortierellomycotina</taxon>
        <taxon>Mortierellomycetes</taxon>
        <taxon>Mortierellales</taxon>
        <taxon>Mortierellaceae</taxon>
        <taxon>Mortierella</taxon>
    </lineage>
</organism>
<sequence>MILPMYLGQVNQGIKHEHAQKVAAFLQVFSKHSEKLLMETKENVREIEETCHARLQSPWNEIVFHHIMACKGVEAVDFVSAYGDQNMAVTIFLREFPNMTNWPLEILYILNADLGRLAVQADKQLERRGEKPSKLEDCARVINKAFSICITDRAPLHISRKWGTYNVIGILFRTYFKLKSHNLCKNILRAVKAADLPELEQFPMAHQVTIRYYTGVLSFFNDDFKKAETDLQFAFDHIPPKFHHNRRLVLHYLIPTRLLHGSLPQTRLLEEFPELSALYKPLALAIKSGNVQLFDEALSAGGSRLIGLGTYLTVERSRGVAVRVLFKKVFTLMDKTNKLNIDQFQKALAFVGVNVDEEEVECMLANMIYKGYIRGYLSHEKKVLVLSQKDPFPSLESLQ</sequence>
<dbReference type="GO" id="GO:0003690">
    <property type="term" value="F:double-stranded DNA binding"/>
    <property type="evidence" value="ECO:0007669"/>
    <property type="project" value="InterPro"/>
</dbReference>
<accession>A0A9P6F2I4</accession>
<dbReference type="Proteomes" id="UP000723463">
    <property type="component" value="Unassembled WGS sequence"/>
</dbReference>
<dbReference type="PROSITE" id="PS50250">
    <property type="entry name" value="PCI"/>
    <property type="match status" value="1"/>
</dbReference>
<dbReference type="PANTHER" id="PTHR12732">
    <property type="entry name" value="UNCHARACTERIZED PROTEASOME COMPONENT REGION PCI-CONTAINING"/>
    <property type="match status" value="1"/>
</dbReference>
<name>A0A9P6F2I4_9FUNG</name>
<dbReference type="AlphaFoldDB" id="A0A9P6F2I4"/>
<dbReference type="InterPro" id="IPR000717">
    <property type="entry name" value="PCI_dom"/>
</dbReference>